<dbReference type="Gene3D" id="1.10.238.10">
    <property type="entry name" value="EF-hand"/>
    <property type="match status" value="2"/>
</dbReference>
<protein>
    <submittedName>
        <fullName evidence="3">EF hand</fullName>
    </submittedName>
</protein>
<evidence type="ECO:0000313" key="4">
    <source>
        <dbReference type="Proteomes" id="UP000048908"/>
    </source>
</evidence>
<name>A0A0M6XPM0_9RHOB</name>
<feature type="chain" id="PRO_5005806954" evidence="1">
    <location>
        <begin position="26"/>
        <end position="128"/>
    </location>
</feature>
<dbReference type="STRING" id="282197.SAMN04488517_103498"/>
<dbReference type="OrthoDB" id="7659251at2"/>
<dbReference type="InterPro" id="IPR002048">
    <property type="entry name" value="EF_hand_dom"/>
</dbReference>
<sequence length="128" mass="13084">MKKTLLTATTIGAAMMLAQPVLAQAAWDTDGDGALGAEEFVAGFGSMGTFANFDADGNGLLDATEWGSGLTEVGQYENMDLNGDGGVDEAEYNALLFNRYDADGSGTIDATELGTIEADMTPGGMLGG</sequence>
<feature type="domain" description="EF-hand" evidence="2">
    <location>
        <begin position="50"/>
        <end position="76"/>
    </location>
</feature>
<dbReference type="GO" id="GO:0005509">
    <property type="term" value="F:calcium ion binding"/>
    <property type="evidence" value="ECO:0007669"/>
    <property type="project" value="InterPro"/>
</dbReference>
<evidence type="ECO:0000259" key="2">
    <source>
        <dbReference type="PROSITE" id="PS50222"/>
    </source>
</evidence>
<evidence type="ECO:0000256" key="1">
    <source>
        <dbReference type="SAM" id="SignalP"/>
    </source>
</evidence>
<dbReference type="RefSeq" id="WP_055682306.1">
    <property type="nucleotide sequence ID" value="NZ_CXPG01000016.1"/>
</dbReference>
<dbReference type="PROSITE" id="PS50222">
    <property type="entry name" value="EF_HAND_2"/>
    <property type="match status" value="1"/>
</dbReference>
<reference evidence="3 4" key="1">
    <citation type="submission" date="2015-07" db="EMBL/GenBank/DDBJ databases">
        <authorList>
            <person name="Noorani M."/>
        </authorList>
    </citation>
    <scope>NUCLEOTIDE SEQUENCE [LARGE SCALE GENOMIC DNA]</scope>
    <source>
        <strain evidence="3 4">CECT 5088</strain>
    </source>
</reference>
<dbReference type="InterPro" id="IPR011992">
    <property type="entry name" value="EF-hand-dom_pair"/>
</dbReference>
<dbReference type="EMBL" id="CXPG01000016">
    <property type="protein sequence ID" value="CTQ32848.1"/>
    <property type="molecule type" value="Genomic_DNA"/>
</dbReference>
<dbReference type="InterPro" id="IPR018247">
    <property type="entry name" value="EF_Hand_1_Ca_BS"/>
</dbReference>
<dbReference type="PROSITE" id="PS00018">
    <property type="entry name" value="EF_HAND_1"/>
    <property type="match status" value="2"/>
</dbReference>
<evidence type="ECO:0000313" key="3">
    <source>
        <dbReference type="EMBL" id="CTQ32848.1"/>
    </source>
</evidence>
<keyword evidence="1" id="KW-0732">Signal</keyword>
<accession>A0A0M6XPM0</accession>
<organism evidence="3 4">
    <name type="scientific">Jannaschia rubra</name>
    <dbReference type="NCBI Taxonomy" id="282197"/>
    <lineage>
        <taxon>Bacteria</taxon>
        <taxon>Pseudomonadati</taxon>
        <taxon>Pseudomonadota</taxon>
        <taxon>Alphaproteobacteria</taxon>
        <taxon>Rhodobacterales</taxon>
        <taxon>Roseobacteraceae</taxon>
        <taxon>Jannaschia</taxon>
    </lineage>
</organism>
<keyword evidence="4" id="KW-1185">Reference proteome</keyword>
<feature type="signal peptide" evidence="1">
    <location>
        <begin position="1"/>
        <end position="25"/>
    </location>
</feature>
<gene>
    <name evidence="3" type="ORF">JAN5088_01620</name>
</gene>
<dbReference type="AlphaFoldDB" id="A0A0M6XPM0"/>
<dbReference type="Proteomes" id="UP000048908">
    <property type="component" value="Unassembled WGS sequence"/>
</dbReference>
<proteinExistence type="predicted"/>
<dbReference type="SUPFAM" id="SSF47473">
    <property type="entry name" value="EF-hand"/>
    <property type="match status" value="1"/>
</dbReference>
<dbReference type="Pfam" id="PF13202">
    <property type="entry name" value="EF-hand_5"/>
    <property type="match status" value="4"/>
</dbReference>